<gene>
    <name evidence="2" type="ORF">AABB29_10365</name>
</gene>
<organism evidence="2 3">
    <name type="scientific">Yoonia phaeophyticola</name>
    <dbReference type="NCBI Taxonomy" id="3137369"/>
    <lineage>
        <taxon>Bacteria</taxon>
        <taxon>Pseudomonadati</taxon>
        <taxon>Pseudomonadota</taxon>
        <taxon>Alphaproteobacteria</taxon>
        <taxon>Rhodobacterales</taxon>
        <taxon>Paracoccaceae</taxon>
        <taxon>Yoonia</taxon>
    </lineage>
</organism>
<evidence type="ECO:0000313" key="3">
    <source>
        <dbReference type="Proteomes" id="UP001440612"/>
    </source>
</evidence>
<keyword evidence="1" id="KW-0732">Signal</keyword>
<accession>A0ABZ2UYV5</accession>
<dbReference type="RefSeq" id="WP_341365465.1">
    <property type="nucleotide sequence ID" value="NZ_CP150951.2"/>
</dbReference>
<proteinExistence type="predicted"/>
<feature type="chain" id="PRO_5046842889" evidence="1">
    <location>
        <begin position="18"/>
        <end position="77"/>
    </location>
</feature>
<dbReference type="Proteomes" id="UP001440612">
    <property type="component" value="Chromosome"/>
</dbReference>
<sequence>MRLTVLAFVMLSFAAQAQETALPSPEGPAAQSQSCPVGMVWDQNAAACAVASGGASPINDLSIEHDCDYGAPREVMS</sequence>
<name>A0ABZ2UYV5_9RHOB</name>
<protein>
    <submittedName>
        <fullName evidence="2">Uncharacterized protein</fullName>
    </submittedName>
</protein>
<keyword evidence="3" id="KW-1185">Reference proteome</keyword>
<dbReference type="EMBL" id="CP150951">
    <property type="protein sequence ID" value="WZC47345.1"/>
    <property type="molecule type" value="Genomic_DNA"/>
</dbReference>
<evidence type="ECO:0000256" key="1">
    <source>
        <dbReference type="SAM" id="SignalP"/>
    </source>
</evidence>
<reference evidence="3" key="1">
    <citation type="submission" date="2024-04" db="EMBL/GenBank/DDBJ databases">
        <title>Phylogenomic analyses of a clade within the roseobacter group suggest taxonomic reassignments of species of the genera Aestuariivita, Citreicella, Loktanella, Nautella, Pelagibaca, Ruegeria, Thalassobius, Thiobacimonas and Tropicibacter, and the proposal o.</title>
        <authorList>
            <person name="Jeon C.O."/>
        </authorList>
    </citation>
    <scope>NUCLEOTIDE SEQUENCE [LARGE SCALE GENOMIC DNA]</scope>
    <source>
        <strain evidence="3">BS5-3</strain>
    </source>
</reference>
<evidence type="ECO:0000313" key="2">
    <source>
        <dbReference type="EMBL" id="WZC47345.1"/>
    </source>
</evidence>
<feature type="signal peptide" evidence="1">
    <location>
        <begin position="1"/>
        <end position="17"/>
    </location>
</feature>